<dbReference type="EMBL" id="CP157199">
    <property type="protein sequence ID" value="XBG61596.1"/>
    <property type="molecule type" value="Genomic_DNA"/>
</dbReference>
<dbReference type="PANTHER" id="PTHR34406">
    <property type="entry name" value="PROTEIN YCEI"/>
    <property type="match status" value="1"/>
</dbReference>
<proteinExistence type="predicted"/>
<organism evidence="3">
    <name type="scientific">Pontimicrobium sp. SW4</name>
    <dbReference type="NCBI Taxonomy" id="3153519"/>
    <lineage>
        <taxon>Bacteria</taxon>
        <taxon>Pseudomonadati</taxon>
        <taxon>Bacteroidota</taxon>
        <taxon>Flavobacteriia</taxon>
        <taxon>Flavobacteriales</taxon>
        <taxon>Flavobacteriaceae</taxon>
        <taxon>Pontimicrobium</taxon>
    </lineage>
</organism>
<gene>
    <name evidence="3" type="ORF">ABGB03_01510</name>
</gene>
<dbReference type="AlphaFoldDB" id="A0AAU7BTS8"/>
<keyword evidence="1" id="KW-0732">Signal</keyword>
<name>A0AAU7BTS8_9FLAO</name>
<reference evidence="3" key="1">
    <citation type="submission" date="2024-05" db="EMBL/GenBank/DDBJ databases">
        <title>Pontimicrobium maritimus sp. nov., isolated form sea water.</title>
        <authorList>
            <person name="Muhammad N."/>
            <person name="Vuong T.Q."/>
            <person name="Han H.L."/>
            <person name="Kim S.-G."/>
        </authorList>
    </citation>
    <scope>NUCLEOTIDE SEQUENCE</scope>
    <source>
        <strain evidence="3">SW4</strain>
    </source>
</reference>
<dbReference type="Pfam" id="PF04264">
    <property type="entry name" value="YceI"/>
    <property type="match status" value="1"/>
</dbReference>
<sequence>MKRTVITFIIIACSNLISAQTEVPINTSKSTINWKGTMLFNFGEHFGTAKFKKGKITKVKNKISGGTFIVDMNTMLNTDGDYNEDLVNHLKNEDFFDVKKHPTSSLAISKVTYNDNGSLRIDADLTIIGITKPIFFDAKLINDNKMITKFKIDRTDWNIRYGSKDKVSVKDYAISDAIEFEVELYF</sequence>
<evidence type="ECO:0000259" key="2">
    <source>
        <dbReference type="SMART" id="SM00867"/>
    </source>
</evidence>
<dbReference type="InterPro" id="IPR036761">
    <property type="entry name" value="TTHA0802/YceI-like_sf"/>
</dbReference>
<dbReference type="Gene3D" id="2.40.128.110">
    <property type="entry name" value="Lipid/polyisoprenoid-binding, YceI-like"/>
    <property type="match status" value="1"/>
</dbReference>
<dbReference type="RefSeq" id="WP_347924250.1">
    <property type="nucleotide sequence ID" value="NZ_CP157199.1"/>
</dbReference>
<protein>
    <submittedName>
        <fullName evidence="3">YceI family protein</fullName>
    </submittedName>
</protein>
<feature type="chain" id="PRO_5043974962" evidence="1">
    <location>
        <begin position="20"/>
        <end position="186"/>
    </location>
</feature>
<dbReference type="InterPro" id="IPR007372">
    <property type="entry name" value="Lipid/polyisoprenoid-bd_YceI"/>
</dbReference>
<evidence type="ECO:0000313" key="3">
    <source>
        <dbReference type="EMBL" id="XBG61596.1"/>
    </source>
</evidence>
<dbReference type="PANTHER" id="PTHR34406:SF1">
    <property type="entry name" value="PROTEIN YCEI"/>
    <property type="match status" value="1"/>
</dbReference>
<accession>A0AAU7BTS8</accession>
<evidence type="ECO:0000256" key="1">
    <source>
        <dbReference type="SAM" id="SignalP"/>
    </source>
</evidence>
<feature type="domain" description="Lipid/polyisoprenoid-binding YceI-like" evidence="2">
    <location>
        <begin position="22"/>
        <end position="185"/>
    </location>
</feature>
<dbReference type="SUPFAM" id="SSF101874">
    <property type="entry name" value="YceI-like"/>
    <property type="match status" value="1"/>
</dbReference>
<feature type="signal peptide" evidence="1">
    <location>
        <begin position="1"/>
        <end position="19"/>
    </location>
</feature>
<dbReference type="SMART" id="SM00867">
    <property type="entry name" value="YceI"/>
    <property type="match status" value="1"/>
</dbReference>